<organism evidence="3 4">
    <name type="scientific">Rugosimonospora africana</name>
    <dbReference type="NCBI Taxonomy" id="556532"/>
    <lineage>
        <taxon>Bacteria</taxon>
        <taxon>Bacillati</taxon>
        <taxon>Actinomycetota</taxon>
        <taxon>Actinomycetes</taxon>
        <taxon>Micromonosporales</taxon>
        <taxon>Micromonosporaceae</taxon>
        <taxon>Rugosimonospora</taxon>
    </lineage>
</organism>
<comment type="caution">
    <text evidence="3">The sequence shown here is derived from an EMBL/GenBank/DDBJ whole genome shotgun (WGS) entry which is preliminary data.</text>
</comment>
<evidence type="ECO:0000313" key="4">
    <source>
        <dbReference type="Proteomes" id="UP000642748"/>
    </source>
</evidence>
<keyword evidence="2" id="KW-1133">Transmembrane helix</keyword>
<dbReference type="EMBL" id="BONZ01000079">
    <property type="protein sequence ID" value="GIH19309.1"/>
    <property type="molecule type" value="Genomic_DNA"/>
</dbReference>
<reference evidence="3" key="1">
    <citation type="submission" date="2021-01" db="EMBL/GenBank/DDBJ databases">
        <title>Whole genome shotgun sequence of Rugosimonospora africana NBRC 104875.</title>
        <authorList>
            <person name="Komaki H."/>
            <person name="Tamura T."/>
        </authorList>
    </citation>
    <scope>NUCLEOTIDE SEQUENCE</scope>
    <source>
        <strain evidence="3">NBRC 104875</strain>
    </source>
</reference>
<keyword evidence="4" id="KW-1185">Reference proteome</keyword>
<gene>
    <name evidence="3" type="ORF">Raf01_74810</name>
</gene>
<feature type="transmembrane region" description="Helical" evidence="2">
    <location>
        <begin position="47"/>
        <end position="68"/>
    </location>
</feature>
<protein>
    <submittedName>
        <fullName evidence="3">Uncharacterized protein</fullName>
    </submittedName>
</protein>
<proteinExistence type="predicted"/>
<keyword evidence="2" id="KW-0812">Transmembrane</keyword>
<sequence>MVPTPPVFPARPEANGTAGGERHGNGAGHRARDRSQNRTVRLPRMNLGTGCLIFCVSVILLGAIIGMARAPKAKARHNAINDAIQAMASQFGWRFDRSPTPYLSSIPKINSVLGGYGVDTFGTAINVKLVGEWRGVPITALQITNRNTDRIMVDVIQTNTMLLVPRPVPGPDVALTQQGLSWKNFLERDRQVGYPPFDSLYHVHAHDDRAARTVITQPIAELLATDPRMRERVLFFGPQHLAALFPGLVAQPRAVAATADLLVQVGQLMAGR</sequence>
<dbReference type="AlphaFoldDB" id="A0A8J3QY21"/>
<evidence type="ECO:0000256" key="2">
    <source>
        <dbReference type="SAM" id="Phobius"/>
    </source>
</evidence>
<name>A0A8J3QY21_9ACTN</name>
<feature type="region of interest" description="Disordered" evidence="1">
    <location>
        <begin position="1"/>
        <end position="39"/>
    </location>
</feature>
<evidence type="ECO:0000313" key="3">
    <source>
        <dbReference type="EMBL" id="GIH19309.1"/>
    </source>
</evidence>
<accession>A0A8J3QY21</accession>
<dbReference type="Proteomes" id="UP000642748">
    <property type="component" value="Unassembled WGS sequence"/>
</dbReference>
<keyword evidence="2" id="KW-0472">Membrane</keyword>
<evidence type="ECO:0000256" key="1">
    <source>
        <dbReference type="SAM" id="MobiDB-lite"/>
    </source>
</evidence>